<dbReference type="InterPro" id="IPR056884">
    <property type="entry name" value="NPHP3-like_N"/>
</dbReference>
<comment type="caution">
    <text evidence="3">The sequence shown here is derived from an EMBL/GenBank/DDBJ whole genome shotgun (WGS) entry which is preliminary data.</text>
</comment>
<reference evidence="3 4" key="1">
    <citation type="journal article" date="2024" name="Commun. Biol.">
        <title>Comparative genomic analysis of thermophilic fungi reveals convergent evolutionary adaptations and gene losses.</title>
        <authorList>
            <person name="Steindorff A.S."/>
            <person name="Aguilar-Pontes M.V."/>
            <person name="Robinson A.J."/>
            <person name="Andreopoulos B."/>
            <person name="LaButti K."/>
            <person name="Kuo A."/>
            <person name="Mondo S."/>
            <person name="Riley R."/>
            <person name="Otillar R."/>
            <person name="Haridas S."/>
            <person name="Lipzen A."/>
            <person name="Grimwood J."/>
            <person name="Schmutz J."/>
            <person name="Clum A."/>
            <person name="Reid I.D."/>
            <person name="Moisan M.C."/>
            <person name="Butler G."/>
            <person name="Nguyen T.T.M."/>
            <person name="Dewar K."/>
            <person name="Conant G."/>
            <person name="Drula E."/>
            <person name="Henrissat B."/>
            <person name="Hansel C."/>
            <person name="Singer S."/>
            <person name="Hutchinson M.I."/>
            <person name="de Vries R.P."/>
            <person name="Natvig D.O."/>
            <person name="Powell A.J."/>
            <person name="Tsang A."/>
            <person name="Grigoriev I.V."/>
        </authorList>
    </citation>
    <scope>NUCLEOTIDE SEQUENCE [LARGE SCALE GENOMIC DNA]</scope>
    <source>
        <strain evidence="3 4">CBS 494.80</strain>
    </source>
</reference>
<evidence type="ECO:0000313" key="3">
    <source>
        <dbReference type="EMBL" id="KAL2073179.1"/>
    </source>
</evidence>
<organism evidence="3 4">
    <name type="scientific">Oculimacula yallundae</name>
    <dbReference type="NCBI Taxonomy" id="86028"/>
    <lineage>
        <taxon>Eukaryota</taxon>
        <taxon>Fungi</taxon>
        <taxon>Dikarya</taxon>
        <taxon>Ascomycota</taxon>
        <taxon>Pezizomycotina</taxon>
        <taxon>Leotiomycetes</taxon>
        <taxon>Helotiales</taxon>
        <taxon>Ploettnerulaceae</taxon>
        <taxon>Oculimacula</taxon>
    </lineage>
</organism>
<keyword evidence="4" id="KW-1185">Reference proteome</keyword>
<dbReference type="Pfam" id="PF24883">
    <property type="entry name" value="NPHP3_N"/>
    <property type="match status" value="1"/>
</dbReference>
<protein>
    <recommendedName>
        <fullName evidence="2">Nephrocystin 3-like N-terminal domain-containing protein</fullName>
    </recommendedName>
</protein>
<sequence>MDPFTAIGLASNIISFIDFGTKLVIAAYEVYESKDGATADVVNQKITNADLLGLVDLLKLPAQRSGVVLQPHEQRLENLRMQCFEVAEALNRKLQNVSLGNIGNHTVWNSFKVAVKSMWNRKDIAEFQRQLAVFKEEMELHIVVDIRISAENLESTQKLRFDSLDQDLKITARSIETRLTSIRTLIEKQITENQGFHQKAVRIIENSTAELLGTMGREGDATRAGLARTEAVIIEQIQQLSLQRPDVIKPILVDSTFVCDPQYFISRMTYIDDLLKGFKYHKRMLLIGLGGVGKSQIAIDYANRLRREDPYLSYIWVYGSTQSTFVDSYRKILGQIPKEYREDQVKIIRGSSDVTDNGYTDEEVLRLVCEWFSSPKSGRWLMVLDNVDNLDLFKSARVGDVRLKTTLPRSDLGRLLITSRTQQISSILLDGGQECTVKVRTMTAMEAVMMFRALLNSDDSTEDQILELATKLDFLPLAIRQATSYIAASCGRTTISAYSILFDKIQYQSRLLKAEFADSSRPGEDITNSVVVTWQISFREIERQRPLATKMLAFIGVLSRESIPVFLLRAIQLDELEFDLDLGILIQHSLVDQDAGKTLLSLHRLVQLTIRLWLADAQAEIEWHEKALAIIKHEFLKAMSTNHFQRRDVATCRALRIHAIKVCRYNFDAEHSKQGCQELMASLKDFDKLSLTWLQAGNQTEIHQATSARRALHTGNWLFDTNEYQKWIRSPGELLTICGSPGSGKTVLSSFVIDHFKSLPLYTHKLLFYYCQFGRSSADSIFRELLHQFCAGEDQIPSAIEKLNTRYESMTEAPSVTDLLVVFQSVVEESVYEVIVVIDALDECSAMSRSLLLQALSSLSRASVPNLHLLVCSRKEAEIFHHLHFSLQIDLNRFMTSIDSDMHSHVVGKVRKWLDPMYRREDQSDFSKVEEALVKISAGRFVWANFAIEMLRQYCQSPSFRMSLSPGKDLLQQLSIIPEDLHSIYQLTLQHLMDLDHIPKDLVESLFMWVIYAKRTLSLDELVQAVGAPSDIQGSRAENKQRYIQDVGGLFINFENGSACLAHFTIHEFFCQPNNELFQEPGTSHLTMANKCLDCLLSCTSSTISESIFTEQPLLRYAAEYWPQHLKECSKEDLTERIMEQCDHLFDPKKPQAFLNWLRIHDPEHPERRLQLNATIEDFSPRTRYISICGVPSTSRTLEGT</sequence>
<dbReference type="Gene3D" id="3.40.50.300">
    <property type="entry name" value="P-loop containing nucleotide triphosphate hydrolases"/>
    <property type="match status" value="2"/>
</dbReference>
<keyword evidence="1" id="KW-0677">Repeat</keyword>
<gene>
    <name evidence="3" type="ORF">VTL71DRAFT_10503</name>
</gene>
<proteinExistence type="predicted"/>
<dbReference type="PANTHER" id="PTHR10039">
    <property type="entry name" value="AMELOGENIN"/>
    <property type="match status" value="1"/>
</dbReference>
<dbReference type="EMBL" id="JAZHXI010000003">
    <property type="protein sequence ID" value="KAL2073179.1"/>
    <property type="molecule type" value="Genomic_DNA"/>
</dbReference>
<name>A0ABR4CT70_9HELO</name>
<dbReference type="PANTHER" id="PTHR10039:SF16">
    <property type="entry name" value="GPI INOSITOL-DEACYLASE"/>
    <property type="match status" value="1"/>
</dbReference>
<accession>A0ABR4CT70</accession>
<dbReference type="SUPFAM" id="SSF52540">
    <property type="entry name" value="P-loop containing nucleoside triphosphate hydrolases"/>
    <property type="match status" value="2"/>
</dbReference>
<evidence type="ECO:0000256" key="1">
    <source>
        <dbReference type="ARBA" id="ARBA00022737"/>
    </source>
</evidence>
<evidence type="ECO:0000259" key="2">
    <source>
        <dbReference type="Pfam" id="PF24883"/>
    </source>
</evidence>
<evidence type="ECO:0000313" key="4">
    <source>
        <dbReference type="Proteomes" id="UP001595075"/>
    </source>
</evidence>
<feature type="domain" description="Nephrocystin 3-like N-terminal" evidence="2">
    <location>
        <begin position="714"/>
        <end position="874"/>
    </location>
</feature>
<dbReference type="Proteomes" id="UP001595075">
    <property type="component" value="Unassembled WGS sequence"/>
</dbReference>
<dbReference type="InterPro" id="IPR027417">
    <property type="entry name" value="P-loop_NTPase"/>
</dbReference>